<dbReference type="Pfam" id="PF21022">
    <property type="entry name" value="Rap-GAP_dimer"/>
    <property type="match status" value="1"/>
</dbReference>
<keyword evidence="5" id="KW-1185">Reference proteome</keyword>
<evidence type="ECO:0000256" key="1">
    <source>
        <dbReference type="ARBA" id="ARBA00022468"/>
    </source>
</evidence>
<feature type="region of interest" description="Disordered" evidence="2">
    <location>
        <begin position="491"/>
        <end position="608"/>
    </location>
</feature>
<dbReference type="SMART" id="SM00390">
    <property type="entry name" value="GoLoco"/>
    <property type="match status" value="2"/>
</dbReference>
<dbReference type="InterPro" id="IPR011990">
    <property type="entry name" value="TPR-like_helical_dom_sf"/>
</dbReference>
<dbReference type="PANTHER" id="PTHR15711">
    <property type="entry name" value="RAP GTPASE-ACTIVATING PROTEIN"/>
    <property type="match status" value="1"/>
</dbReference>
<proteinExistence type="predicted"/>
<keyword evidence="1" id="KW-0343">GTPase activation</keyword>
<accession>A0AAD9J902</accession>
<dbReference type="PANTHER" id="PTHR15711:SF32">
    <property type="entry name" value="RAP GTPASE ACTIVATING PROTEIN 1, ISOFORM H"/>
    <property type="match status" value="1"/>
</dbReference>
<organism evidence="4 5">
    <name type="scientific">Paralvinella palmiformis</name>
    <dbReference type="NCBI Taxonomy" id="53620"/>
    <lineage>
        <taxon>Eukaryota</taxon>
        <taxon>Metazoa</taxon>
        <taxon>Spiralia</taxon>
        <taxon>Lophotrochozoa</taxon>
        <taxon>Annelida</taxon>
        <taxon>Polychaeta</taxon>
        <taxon>Sedentaria</taxon>
        <taxon>Canalipalpata</taxon>
        <taxon>Terebellida</taxon>
        <taxon>Terebelliformia</taxon>
        <taxon>Alvinellidae</taxon>
        <taxon>Paralvinella</taxon>
    </lineage>
</organism>
<dbReference type="GO" id="GO:0051056">
    <property type="term" value="P:regulation of small GTPase mediated signal transduction"/>
    <property type="evidence" value="ECO:0007669"/>
    <property type="project" value="InterPro"/>
</dbReference>
<gene>
    <name evidence="4" type="ORF">LSH36_487g05001</name>
</gene>
<feature type="compositionally biased region" description="Polar residues" evidence="2">
    <location>
        <begin position="560"/>
        <end position="588"/>
    </location>
</feature>
<evidence type="ECO:0000259" key="3">
    <source>
        <dbReference type="PROSITE" id="PS50085"/>
    </source>
</evidence>
<dbReference type="Pfam" id="PF02145">
    <property type="entry name" value="Rap_GAP"/>
    <property type="match status" value="2"/>
</dbReference>
<evidence type="ECO:0000313" key="4">
    <source>
        <dbReference type="EMBL" id="KAK2148696.1"/>
    </source>
</evidence>
<comment type="caution">
    <text evidence="4">The sequence shown here is derived from an EMBL/GenBank/DDBJ whole genome shotgun (WGS) entry which is preliminary data.</text>
</comment>
<dbReference type="InterPro" id="IPR050989">
    <property type="entry name" value="Rap1_Ran_GAP"/>
</dbReference>
<sequence>MDGQFYCESHTSPSSLNSDKEEKTHQELFAVLEKMQGRRIDDQRCAMPSFFQHHDFIEALVKFQSSRLEDQRCSLPLQTKGSYSPVTSTPPKINNNNICQLKEILDKPGPYPMIVLPISQGYWIDGTEHSLLYDTDGNVMLPDYNNAYQLEVDDTQKCYRQHFLGKEHFNYISLDETYGPLVMSVKIEQQTSSQEHVRVIIRRKSGTNHDLVPSSCLGDFATPSKLARILCDDITTDRFQPVLYPKGSEMVVSYDEHVVTNTFKFGVIYQKFGQTSEEELFGNIHHSPAMDEFLDVLGDRIQLKDFKGFRGGLDTQHGQTGTESVYTCYQDREIMFHVSTMLPFTEGDPQQRKILPLYPDMIASHFLHAYIVIQPEKSHTAETLYKVSVAARDDVPFFGPSLPTPAVFKKGPEFRQFILTKLINAEHACYRAQRFAKLEQKNLEFFGEVLPSGSSISNDNSKSESSKLFDTFRRAISGKVRSLSVDSQLVTASGGRKGNGMGSPVTTLPPVGENDSTPCVTPKSSKAKSLRRNYSAGSSLENSKKERDIAEHGDKDSSLLPESQSIGSLTRSSYKTCSPGSSANSSPDATLEKQRLRISRSSSGSSFNSLGESAIIEHCLLEDSDTGMESMSSAETPNQNKRMSMSNSFNEDQGYHGGIPEQEESISKQSSQKEIKLLKEREVKLQKEVFRLKTVFLNNACPEAEV</sequence>
<dbReference type="Gene3D" id="6.10.140.210">
    <property type="match status" value="1"/>
</dbReference>
<dbReference type="InterPro" id="IPR003109">
    <property type="entry name" value="GoLoco_motif"/>
</dbReference>
<dbReference type="Pfam" id="PF02188">
    <property type="entry name" value="GoLoco"/>
    <property type="match status" value="1"/>
</dbReference>
<name>A0AAD9J902_9ANNE</name>
<reference evidence="4" key="1">
    <citation type="journal article" date="2023" name="Mol. Biol. Evol.">
        <title>Third-Generation Sequencing Reveals the Adaptive Role of the Epigenome in Three Deep-Sea Polychaetes.</title>
        <authorList>
            <person name="Perez M."/>
            <person name="Aroh O."/>
            <person name="Sun Y."/>
            <person name="Lan Y."/>
            <person name="Juniper S.K."/>
            <person name="Young C.R."/>
            <person name="Angers B."/>
            <person name="Qian P.Y."/>
        </authorList>
    </citation>
    <scope>NUCLEOTIDE SEQUENCE</scope>
    <source>
        <strain evidence="4">P08H-3</strain>
    </source>
</reference>
<dbReference type="PROSITE" id="PS50877">
    <property type="entry name" value="GOLOCO"/>
    <property type="match status" value="2"/>
</dbReference>
<dbReference type="InterPro" id="IPR000331">
    <property type="entry name" value="Rap/Ran_GAP_dom"/>
</dbReference>
<dbReference type="Gene3D" id="1.25.40.10">
    <property type="entry name" value="Tetratricopeptide repeat domain"/>
    <property type="match status" value="1"/>
</dbReference>
<protein>
    <recommendedName>
        <fullName evidence="3">Rap-GAP domain-containing protein</fullName>
    </recommendedName>
</protein>
<evidence type="ECO:0000313" key="5">
    <source>
        <dbReference type="Proteomes" id="UP001208570"/>
    </source>
</evidence>
<dbReference type="SUPFAM" id="SSF111347">
    <property type="entry name" value="Rap/Ran-GAP"/>
    <property type="match status" value="1"/>
</dbReference>
<feature type="region of interest" description="Disordered" evidence="2">
    <location>
        <begin position="626"/>
        <end position="672"/>
    </location>
</feature>
<feature type="region of interest" description="Disordered" evidence="2">
    <location>
        <begin position="1"/>
        <end position="23"/>
    </location>
</feature>
<dbReference type="Gene3D" id="3.40.50.11210">
    <property type="entry name" value="Rap/Ran-GAP"/>
    <property type="match status" value="2"/>
</dbReference>
<dbReference type="GO" id="GO:0005737">
    <property type="term" value="C:cytoplasm"/>
    <property type="evidence" value="ECO:0007669"/>
    <property type="project" value="TreeGrafter"/>
</dbReference>
<dbReference type="PROSITE" id="PS50085">
    <property type="entry name" value="RAPGAP"/>
    <property type="match status" value="1"/>
</dbReference>
<dbReference type="GO" id="GO:0005096">
    <property type="term" value="F:GTPase activator activity"/>
    <property type="evidence" value="ECO:0007669"/>
    <property type="project" value="UniProtKB-KW"/>
</dbReference>
<feature type="compositionally biased region" description="Polar residues" evidence="2">
    <location>
        <begin position="627"/>
        <end position="651"/>
    </location>
</feature>
<evidence type="ECO:0000256" key="2">
    <source>
        <dbReference type="SAM" id="MobiDB-lite"/>
    </source>
</evidence>
<feature type="domain" description="Rap-GAP" evidence="3">
    <location>
        <begin position="251"/>
        <end position="450"/>
    </location>
</feature>
<dbReference type="EMBL" id="JAODUP010000487">
    <property type="protein sequence ID" value="KAK2148696.1"/>
    <property type="molecule type" value="Genomic_DNA"/>
</dbReference>
<feature type="compositionally biased region" description="Basic and acidic residues" evidence="2">
    <location>
        <begin position="542"/>
        <end position="557"/>
    </location>
</feature>
<feature type="compositionally biased region" description="Low complexity" evidence="2">
    <location>
        <begin position="599"/>
        <end position="608"/>
    </location>
</feature>
<feature type="compositionally biased region" description="Polar residues" evidence="2">
    <location>
        <begin position="514"/>
        <end position="524"/>
    </location>
</feature>
<dbReference type="InterPro" id="IPR035974">
    <property type="entry name" value="Rap/Ran-GAP_sf"/>
</dbReference>
<dbReference type="AlphaFoldDB" id="A0AAD9J902"/>
<dbReference type="Proteomes" id="UP001208570">
    <property type="component" value="Unassembled WGS sequence"/>
</dbReference>